<dbReference type="RefSeq" id="WP_144849392.1">
    <property type="nucleotide sequence ID" value="NZ_VMRJ01000004.1"/>
</dbReference>
<organism evidence="3 4">
    <name type="scientific">Hymenobacter setariae</name>
    <dbReference type="NCBI Taxonomy" id="2594794"/>
    <lineage>
        <taxon>Bacteria</taxon>
        <taxon>Pseudomonadati</taxon>
        <taxon>Bacteroidota</taxon>
        <taxon>Cytophagia</taxon>
        <taxon>Cytophagales</taxon>
        <taxon>Hymenobacteraceae</taxon>
        <taxon>Hymenobacter</taxon>
    </lineage>
</organism>
<dbReference type="EMBL" id="VMRJ01000004">
    <property type="protein sequence ID" value="TVT38984.1"/>
    <property type="molecule type" value="Genomic_DNA"/>
</dbReference>
<dbReference type="SUPFAM" id="SSF52172">
    <property type="entry name" value="CheY-like"/>
    <property type="match status" value="1"/>
</dbReference>
<dbReference type="PANTHER" id="PTHR43228:SF1">
    <property type="entry name" value="TWO-COMPONENT RESPONSE REGULATOR ARR22"/>
    <property type="match status" value="1"/>
</dbReference>
<dbReference type="GO" id="GO:0000160">
    <property type="term" value="P:phosphorelay signal transduction system"/>
    <property type="evidence" value="ECO:0007669"/>
    <property type="project" value="InterPro"/>
</dbReference>
<sequence>MPRLSSVLLVDDDATTNFLNKLLIQRASVTEHLLIAEDGAQALRTLADACLLPGEEQCPKLILLDLNMPVMNGIEFLRAYQHLPTAQRQGIVVMLLTSASVERDLGQLRGLPLDGMLEKPLTAAKLQQLLDKHFPA</sequence>
<keyword evidence="4" id="KW-1185">Reference proteome</keyword>
<proteinExistence type="predicted"/>
<reference evidence="3 4" key="1">
    <citation type="submission" date="2019-07" db="EMBL/GenBank/DDBJ databases">
        <title>Hymenobacter sp. straun FUR1 Genome sequencing and assembly.</title>
        <authorList>
            <person name="Chhetri G."/>
        </authorList>
    </citation>
    <scope>NUCLEOTIDE SEQUENCE [LARGE SCALE GENOMIC DNA]</scope>
    <source>
        <strain evidence="3 4">Fur1</strain>
    </source>
</reference>
<gene>
    <name evidence="3" type="ORF">FNT36_15035</name>
</gene>
<dbReference type="InterPro" id="IPR011006">
    <property type="entry name" value="CheY-like_superfamily"/>
</dbReference>
<dbReference type="Proteomes" id="UP000317624">
    <property type="component" value="Unassembled WGS sequence"/>
</dbReference>
<dbReference type="Pfam" id="PF00072">
    <property type="entry name" value="Response_reg"/>
    <property type="match status" value="1"/>
</dbReference>
<dbReference type="OrthoDB" id="7187989at2"/>
<name>A0A558BR33_9BACT</name>
<dbReference type="AlphaFoldDB" id="A0A558BR33"/>
<feature type="modified residue" description="4-aspartylphosphate" evidence="1">
    <location>
        <position position="65"/>
    </location>
</feature>
<dbReference type="PROSITE" id="PS50110">
    <property type="entry name" value="RESPONSE_REGULATORY"/>
    <property type="match status" value="1"/>
</dbReference>
<evidence type="ECO:0000256" key="1">
    <source>
        <dbReference type="PROSITE-ProRule" id="PRU00169"/>
    </source>
</evidence>
<keyword evidence="1" id="KW-0597">Phosphoprotein</keyword>
<evidence type="ECO:0000313" key="3">
    <source>
        <dbReference type="EMBL" id="TVT38984.1"/>
    </source>
</evidence>
<feature type="domain" description="Response regulatory" evidence="2">
    <location>
        <begin position="6"/>
        <end position="134"/>
    </location>
</feature>
<dbReference type="PANTHER" id="PTHR43228">
    <property type="entry name" value="TWO-COMPONENT RESPONSE REGULATOR"/>
    <property type="match status" value="1"/>
</dbReference>
<protein>
    <submittedName>
        <fullName evidence="3">Response regulator</fullName>
    </submittedName>
</protein>
<dbReference type="InterPro" id="IPR001789">
    <property type="entry name" value="Sig_transdc_resp-reg_receiver"/>
</dbReference>
<dbReference type="SMART" id="SM00448">
    <property type="entry name" value="REC"/>
    <property type="match status" value="1"/>
</dbReference>
<dbReference type="Gene3D" id="3.40.50.2300">
    <property type="match status" value="1"/>
</dbReference>
<comment type="caution">
    <text evidence="3">The sequence shown here is derived from an EMBL/GenBank/DDBJ whole genome shotgun (WGS) entry which is preliminary data.</text>
</comment>
<dbReference type="InterPro" id="IPR052048">
    <property type="entry name" value="ST_Response_Regulator"/>
</dbReference>
<evidence type="ECO:0000259" key="2">
    <source>
        <dbReference type="PROSITE" id="PS50110"/>
    </source>
</evidence>
<accession>A0A558BR33</accession>
<evidence type="ECO:0000313" key="4">
    <source>
        <dbReference type="Proteomes" id="UP000317624"/>
    </source>
</evidence>